<gene>
    <name evidence="2" type="ORF">IFR04_003134</name>
</gene>
<evidence type="ECO:0000313" key="2">
    <source>
        <dbReference type="EMBL" id="KAG4423709.1"/>
    </source>
</evidence>
<dbReference type="Pfam" id="PF08448">
    <property type="entry name" value="PAS_4"/>
    <property type="match status" value="1"/>
</dbReference>
<keyword evidence="3" id="KW-1185">Reference proteome</keyword>
<reference evidence="2" key="1">
    <citation type="submission" date="2021-02" db="EMBL/GenBank/DDBJ databases">
        <title>Genome sequence Cadophora malorum strain M34.</title>
        <authorList>
            <person name="Stefanovic E."/>
            <person name="Vu D."/>
            <person name="Scully C."/>
            <person name="Dijksterhuis J."/>
            <person name="Roader J."/>
            <person name="Houbraken J."/>
        </authorList>
    </citation>
    <scope>NUCLEOTIDE SEQUENCE</scope>
    <source>
        <strain evidence="2">M34</strain>
    </source>
</reference>
<proteinExistence type="predicted"/>
<evidence type="ECO:0000259" key="1">
    <source>
        <dbReference type="PROSITE" id="PS50112"/>
    </source>
</evidence>
<dbReference type="CDD" id="cd00130">
    <property type="entry name" value="PAS"/>
    <property type="match status" value="1"/>
</dbReference>
<dbReference type="EMBL" id="JAFJYH010000030">
    <property type="protein sequence ID" value="KAG4423709.1"/>
    <property type="molecule type" value="Genomic_DNA"/>
</dbReference>
<dbReference type="Gene3D" id="3.30.450.20">
    <property type="entry name" value="PAS domain"/>
    <property type="match status" value="1"/>
</dbReference>
<dbReference type="InterPro" id="IPR000014">
    <property type="entry name" value="PAS"/>
</dbReference>
<dbReference type="PROSITE" id="PS50112">
    <property type="entry name" value="PAS"/>
    <property type="match status" value="1"/>
</dbReference>
<evidence type="ECO:0000313" key="3">
    <source>
        <dbReference type="Proteomes" id="UP000664132"/>
    </source>
</evidence>
<sequence length="374" mass="41825">MESTFMTIHSLTPQATILYASESIADILGFRPEDVTGRSCFEYFRPDEIPAAENIYRRAVGSDKTAALHYAHIRRQDGKWVGCECVLTVVYEILVAVTSICKSKEKNHRRAENARAIRRLFASSPRDPRYHMLVDLCSKLRTDPQASLFEPRAALIVNRFTRSLTIMYATNVVTSILGATPEQLKGKSMYEIVQGDCIPEAICRLEGAKANDSIAYLRFWRRVPCQDEDFHEEMREASQRNDLENRGSVIPGHMHVNADNVVESGDLAHPALMKSRNEEPSTSTALTRSLNRPRRLLGEGTALARDAAHATLDQGQASHSLTPSFLTPTTLCRRRQPPRFLRVDDEPNEIEAMISCTSDGLVVVLRAGRSALPS</sequence>
<organism evidence="2 3">
    <name type="scientific">Cadophora malorum</name>
    <dbReference type="NCBI Taxonomy" id="108018"/>
    <lineage>
        <taxon>Eukaryota</taxon>
        <taxon>Fungi</taxon>
        <taxon>Dikarya</taxon>
        <taxon>Ascomycota</taxon>
        <taxon>Pezizomycotina</taxon>
        <taxon>Leotiomycetes</taxon>
        <taxon>Helotiales</taxon>
        <taxon>Ploettnerulaceae</taxon>
        <taxon>Cadophora</taxon>
    </lineage>
</organism>
<dbReference type="AlphaFoldDB" id="A0A8H7WF82"/>
<comment type="caution">
    <text evidence="2">The sequence shown here is derived from an EMBL/GenBank/DDBJ whole genome shotgun (WGS) entry which is preliminary data.</text>
</comment>
<dbReference type="InterPro" id="IPR013656">
    <property type="entry name" value="PAS_4"/>
</dbReference>
<name>A0A8H7WF82_9HELO</name>
<dbReference type="NCBIfam" id="TIGR00229">
    <property type="entry name" value="sensory_box"/>
    <property type="match status" value="1"/>
</dbReference>
<dbReference type="OrthoDB" id="411251at2759"/>
<dbReference type="SMART" id="SM00091">
    <property type="entry name" value="PAS"/>
    <property type="match status" value="2"/>
</dbReference>
<protein>
    <recommendedName>
        <fullName evidence="1">PAS domain-containing protein</fullName>
    </recommendedName>
</protein>
<feature type="domain" description="PAS" evidence="1">
    <location>
        <begin position="1"/>
        <end position="63"/>
    </location>
</feature>
<accession>A0A8H7WF82</accession>
<dbReference type="SUPFAM" id="SSF55785">
    <property type="entry name" value="PYP-like sensor domain (PAS domain)"/>
    <property type="match status" value="2"/>
</dbReference>
<dbReference type="InterPro" id="IPR035965">
    <property type="entry name" value="PAS-like_dom_sf"/>
</dbReference>
<dbReference type="Proteomes" id="UP000664132">
    <property type="component" value="Unassembled WGS sequence"/>
</dbReference>